<keyword evidence="3" id="KW-0378">Hydrolase</keyword>
<organism evidence="3 4">
    <name type="scientific">Thermovenabulum gondwanense</name>
    <dbReference type="NCBI Taxonomy" id="520767"/>
    <lineage>
        <taxon>Bacteria</taxon>
        <taxon>Bacillati</taxon>
        <taxon>Bacillota</taxon>
        <taxon>Clostridia</taxon>
        <taxon>Thermosediminibacterales</taxon>
        <taxon>Thermosediminibacteraceae</taxon>
        <taxon>Thermovenabulum</taxon>
    </lineage>
</organism>
<dbReference type="AlphaFoldDB" id="A0A162MGN6"/>
<keyword evidence="1" id="KW-1133">Transmembrane helix</keyword>
<dbReference type="SUPFAM" id="SSF50156">
    <property type="entry name" value="PDZ domain-like"/>
    <property type="match status" value="1"/>
</dbReference>
<dbReference type="STRING" id="520767.ATZ99_14450"/>
<protein>
    <submittedName>
        <fullName evidence="3">SpoIVB peptidase</fullName>
        <ecNumber evidence="3">3.4.21.116</ecNumber>
    </submittedName>
</protein>
<dbReference type="PATRIC" id="fig|520767.4.peg.1549"/>
<proteinExistence type="predicted"/>
<dbReference type="EC" id="3.4.21.116" evidence="3"/>
<dbReference type="InterPro" id="IPR014219">
    <property type="entry name" value="SpoIVB"/>
</dbReference>
<dbReference type="InterPro" id="IPR041489">
    <property type="entry name" value="PDZ_6"/>
</dbReference>
<feature type="domain" description="Peptidase S55" evidence="2">
    <location>
        <begin position="196"/>
        <end position="429"/>
    </location>
</feature>
<name>A0A162MGN6_9FIRM</name>
<evidence type="ECO:0000259" key="2">
    <source>
        <dbReference type="PROSITE" id="PS51494"/>
    </source>
</evidence>
<evidence type="ECO:0000256" key="1">
    <source>
        <dbReference type="SAM" id="Phobius"/>
    </source>
</evidence>
<evidence type="ECO:0000313" key="4">
    <source>
        <dbReference type="Proteomes" id="UP000075737"/>
    </source>
</evidence>
<dbReference type="InterPro" id="IPR036034">
    <property type="entry name" value="PDZ_sf"/>
</dbReference>
<dbReference type="OrthoDB" id="9765242at2"/>
<dbReference type="RefSeq" id="WP_068748565.1">
    <property type="nucleotide sequence ID" value="NZ_LOHZ01000032.1"/>
</dbReference>
<sequence>MKWKKQQIIGLTLSFLIIIFYFFTNTISLPERLSLIEGKEQKISIKVPFTFEILCENGNNLLINGEKVQDFVKINLRNPVTIQSAKLGSYNLEWRLFGVIPVKKTKVEVIPQIEVVPGGHSIGVKLKPNGVIVVGTGPISDEKGKSYIPAKEAGIEMGDTILKANGIYVYSAEDLSTIINNDDDKVITLTIKRNGAIFDVNVKAMKNRAGIYQLGLWVRDITAGVGTLTFYHPATRIYAALGHIISDSDTGKIIEIGNGEIIRAKITSILPAKKNIPGEKRGVFVKEEEVIGNILENNNFGIFGQIYEPLENPYYAQIPVAPSSYVHPGKAEILTVVEGESIQRYEVEILRVYKQEAPSPKSMVIKITDPRLLTKTGGIVQGMSGSPIIQDGFLVGAITHVFVNDPAKGYGVFAEWMLKEIVKINENIP</sequence>
<reference evidence="3 4" key="1">
    <citation type="submission" date="2015-12" db="EMBL/GenBank/DDBJ databases">
        <title>Draft genome of Thermovenabulum gondwanense isolated from a red thermophilic microbial mat colonisisng an outflow channel of a bore well.</title>
        <authorList>
            <person name="Patel B.K."/>
        </authorList>
    </citation>
    <scope>NUCLEOTIDE SEQUENCE [LARGE SCALE GENOMIC DNA]</scope>
    <source>
        <strain evidence="3 4">R270</strain>
    </source>
</reference>
<dbReference type="Pfam" id="PF05580">
    <property type="entry name" value="Peptidase_S55"/>
    <property type="match status" value="1"/>
</dbReference>
<dbReference type="GO" id="GO:0016787">
    <property type="term" value="F:hydrolase activity"/>
    <property type="evidence" value="ECO:0007669"/>
    <property type="project" value="UniProtKB-KW"/>
</dbReference>
<feature type="transmembrane region" description="Helical" evidence="1">
    <location>
        <begin position="7"/>
        <end position="24"/>
    </location>
</feature>
<dbReference type="Gene3D" id="2.30.42.10">
    <property type="match status" value="1"/>
</dbReference>
<comment type="caution">
    <text evidence="3">The sequence shown here is derived from an EMBL/GenBank/DDBJ whole genome shotgun (WGS) entry which is preliminary data.</text>
</comment>
<dbReference type="PROSITE" id="PS51494">
    <property type="entry name" value="SPOIVB"/>
    <property type="match status" value="1"/>
</dbReference>
<dbReference type="InterPro" id="IPR008763">
    <property type="entry name" value="Peptidase_S55"/>
</dbReference>
<evidence type="ECO:0000313" key="3">
    <source>
        <dbReference type="EMBL" id="KYO65807.1"/>
    </source>
</evidence>
<keyword evidence="1" id="KW-0812">Transmembrane</keyword>
<accession>A0A162MGN6</accession>
<dbReference type="Proteomes" id="UP000075737">
    <property type="component" value="Unassembled WGS sequence"/>
</dbReference>
<dbReference type="NCBIfam" id="TIGR02860">
    <property type="entry name" value="spore_IV_B"/>
    <property type="match status" value="1"/>
</dbReference>
<keyword evidence="1" id="KW-0472">Membrane</keyword>
<dbReference type="Pfam" id="PF17820">
    <property type="entry name" value="PDZ_6"/>
    <property type="match status" value="1"/>
</dbReference>
<dbReference type="EMBL" id="LOHZ01000032">
    <property type="protein sequence ID" value="KYO65807.1"/>
    <property type="molecule type" value="Genomic_DNA"/>
</dbReference>
<keyword evidence="4" id="KW-1185">Reference proteome</keyword>
<gene>
    <name evidence="3" type="primary">spoIVB</name>
    <name evidence="3" type="ORF">ATZ99_14450</name>
</gene>